<dbReference type="InParanoid" id="F2U3B6"/>
<dbReference type="InterPro" id="IPR009081">
    <property type="entry name" value="PP-bd_ACP"/>
</dbReference>
<comment type="function">
    <text evidence="13">Carrier of the growing fatty acid chain in fatty acid biosynthesis.</text>
</comment>
<dbReference type="PROSITE" id="PS50075">
    <property type="entry name" value="CARRIER"/>
    <property type="match status" value="1"/>
</dbReference>
<dbReference type="OMA" id="CKAYDRI"/>
<dbReference type="GeneID" id="16076879"/>
<evidence type="ECO:0000256" key="6">
    <source>
        <dbReference type="ARBA" id="ARBA00022553"/>
    </source>
</evidence>
<dbReference type="eggNOG" id="KOG1748">
    <property type="taxonomic scope" value="Eukaryota"/>
</dbReference>
<evidence type="ECO:0000256" key="2">
    <source>
        <dbReference type="ARBA" id="ARBA00010930"/>
    </source>
</evidence>
<dbReference type="Proteomes" id="UP000007799">
    <property type="component" value="Unassembled WGS sequence"/>
</dbReference>
<proteinExistence type="inferred from homology"/>
<dbReference type="PANTHER" id="PTHR20863">
    <property type="entry name" value="ACYL CARRIER PROTEIN"/>
    <property type="match status" value="1"/>
</dbReference>
<keyword evidence="11" id="KW-0496">Mitochondrion</keyword>
<keyword evidence="6" id="KW-0597">Phosphoprotein</keyword>
<name>F2U3B6_SALR5</name>
<dbReference type="SUPFAM" id="SSF47336">
    <property type="entry name" value="ACP-like"/>
    <property type="match status" value="1"/>
</dbReference>
<evidence type="ECO:0000256" key="7">
    <source>
        <dbReference type="ARBA" id="ARBA00022832"/>
    </source>
</evidence>
<dbReference type="Gene3D" id="1.10.1200.10">
    <property type="entry name" value="ACP-like"/>
    <property type="match status" value="1"/>
</dbReference>
<evidence type="ECO:0000256" key="3">
    <source>
        <dbReference type="ARBA" id="ARBA00022448"/>
    </source>
</evidence>
<dbReference type="PANTHER" id="PTHR20863:SF28">
    <property type="entry name" value="ACYL CARRIER PROTEIN, MITOCHONDRIAL"/>
    <property type="match status" value="1"/>
</dbReference>
<dbReference type="GO" id="GO:0005739">
    <property type="term" value="C:mitochondrion"/>
    <property type="evidence" value="ECO:0007669"/>
    <property type="project" value="UniProtKB-SubCell"/>
</dbReference>
<evidence type="ECO:0000256" key="13">
    <source>
        <dbReference type="RuleBase" id="RU000722"/>
    </source>
</evidence>
<reference evidence="15" key="1">
    <citation type="submission" date="2009-08" db="EMBL/GenBank/DDBJ databases">
        <title>Annotation of Salpingoeca rosetta.</title>
        <authorList>
            <consortium name="The Broad Institute Genome Sequencing Platform"/>
            <person name="Russ C."/>
            <person name="Cuomo C."/>
            <person name="Burger G."/>
            <person name="Gray M.W."/>
            <person name="Holland P.W.H."/>
            <person name="King N."/>
            <person name="Lang F.B.F."/>
            <person name="Roger A.J."/>
            <person name="Ruiz-Trillo I."/>
            <person name="Young S.K."/>
            <person name="Zeng Q."/>
            <person name="Gargeya S."/>
            <person name="Alvarado L."/>
            <person name="Berlin A."/>
            <person name="Chapman S.B."/>
            <person name="Chen Z."/>
            <person name="Freedman E."/>
            <person name="Gellesch M."/>
            <person name="Goldberg J."/>
            <person name="Griggs A."/>
            <person name="Gujja S."/>
            <person name="Heilman E."/>
            <person name="Heiman D."/>
            <person name="Howarth C."/>
            <person name="Mehta T."/>
            <person name="Neiman D."/>
            <person name="Pearson M."/>
            <person name="Roberts A."/>
            <person name="Saif S."/>
            <person name="Shea T."/>
            <person name="Shenoy N."/>
            <person name="Sisk P."/>
            <person name="Stolte C."/>
            <person name="Sykes S."/>
            <person name="White J."/>
            <person name="Yandava C."/>
            <person name="Haas B."/>
            <person name="Nusbaum C."/>
            <person name="Birren B."/>
        </authorList>
    </citation>
    <scope>NUCLEOTIDE SEQUENCE [LARGE SCALE GENOMIC DNA]</scope>
    <source>
        <strain evidence="15">ATCC 50818</strain>
    </source>
</reference>
<organism evidence="16">
    <name type="scientific">Salpingoeca rosetta (strain ATCC 50818 / BSB-021)</name>
    <dbReference type="NCBI Taxonomy" id="946362"/>
    <lineage>
        <taxon>Eukaryota</taxon>
        <taxon>Choanoflagellata</taxon>
        <taxon>Craspedida</taxon>
        <taxon>Salpingoecidae</taxon>
        <taxon>Salpingoeca</taxon>
    </lineage>
</organism>
<evidence type="ECO:0000256" key="8">
    <source>
        <dbReference type="ARBA" id="ARBA00022946"/>
    </source>
</evidence>
<dbReference type="Pfam" id="PF00550">
    <property type="entry name" value="PP-binding"/>
    <property type="match status" value="1"/>
</dbReference>
<dbReference type="KEGG" id="sre:PTSG_02789"/>
<evidence type="ECO:0000256" key="1">
    <source>
        <dbReference type="ARBA" id="ARBA00004173"/>
    </source>
</evidence>
<evidence type="ECO:0000256" key="5">
    <source>
        <dbReference type="ARBA" id="ARBA00022516"/>
    </source>
</evidence>
<evidence type="ECO:0000256" key="4">
    <source>
        <dbReference type="ARBA" id="ARBA00022450"/>
    </source>
</evidence>
<gene>
    <name evidence="15" type="ORF">PTSG_02789</name>
</gene>
<comment type="subcellular location">
    <subcellularLocation>
        <location evidence="1">Mitochondrion</location>
    </subcellularLocation>
</comment>
<keyword evidence="12 13" id="KW-0275">Fatty acid biosynthesis</keyword>
<evidence type="ECO:0000256" key="11">
    <source>
        <dbReference type="ARBA" id="ARBA00023128"/>
    </source>
</evidence>
<dbReference type="RefSeq" id="XP_004996293.1">
    <property type="nucleotide sequence ID" value="XM_004996236.1"/>
</dbReference>
<keyword evidence="16" id="KW-1185">Reference proteome</keyword>
<protein>
    <recommendedName>
        <fullName evidence="13">Acyl carrier protein</fullName>
    </recommendedName>
</protein>
<dbReference type="InterPro" id="IPR003231">
    <property type="entry name" value="ACP"/>
</dbReference>
<keyword evidence="10" id="KW-0443">Lipid metabolism</keyword>
<dbReference type="InterPro" id="IPR036736">
    <property type="entry name" value="ACP-like_sf"/>
</dbReference>
<dbReference type="AlphaFoldDB" id="F2U3B6"/>
<keyword evidence="9" id="KW-0249">Electron transport</keyword>
<evidence type="ECO:0000259" key="14">
    <source>
        <dbReference type="PROSITE" id="PS50075"/>
    </source>
</evidence>
<evidence type="ECO:0000313" key="15">
    <source>
        <dbReference type="EMBL" id="EGD82110.1"/>
    </source>
</evidence>
<evidence type="ECO:0000256" key="12">
    <source>
        <dbReference type="ARBA" id="ARBA00023160"/>
    </source>
</evidence>
<feature type="domain" description="Carrier" evidence="14">
    <location>
        <begin position="33"/>
        <end position="111"/>
    </location>
</feature>
<evidence type="ECO:0000256" key="10">
    <source>
        <dbReference type="ARBA" id="ARBA00023098"/>
    </source>
</evidence>
<accession>F2U3B6</accession>
<dbReference type="SMR" id="F2U3B6"/>
<dbReference type="GO" id="GO:0000036">
    <property type="term" value="F:acyl carrier activity"/>
    <property type="evidence" value="ECO:0007669"/>
    <property type="project" value="TreeGrafter"/>
</dbReference>
<dbReference type="HAMAP" id="MF_01217">
    <property type="entry name" value="Acyl_carrier"/>
    <property type="match status" value="1"/>
</dbReference>
<evidence type="ECO:0000313" key="16">
    <source>
        <dbReference type="Proteomes" id="UP000007799"/>
    </source>
</evidence>
<keyword evidence="8" id="KW-0809">Transit peptide</keyword>
<sequence>MSALRLATRAVVRSALAVARPSTRAYGGGAAPPTVDQLTQHIVSLLSYNSSLDGKAIQANSHLINDLGLDSLDVVEFVVAVEDEFNVELPDGEAETIFTPKQAAELVSKYHP</sequence>
<keyword evidence="5 13" id="KW-0444">Lipid biosynthesis</keyword>
<dbReference type="GO" id="GO:0000035">
    <property type="term" value="F:acyl binding"/>
    <property type="evidence" value="ECO:0007669"/>
    <property type="project" value="TreeGrafter"/>
</dbReference>
<keyword evidence="3" id="KW-0813">Transport</keyword>
<dbReference type="STRING" id="946362.F2U3B6"/>
<comment type="similarity">
    <text evidence="2">Belongs to the acyl carrier protein (ACP) family.</text>
</comment>
<evidence type="ECO:0000256" key="9">
    <source>
        <dbReference type="ARBA" id="ARBA00022982"/>
    </source>
</evidence>
<dbReference type="EMBL" id="GL832960">
    <property type="protein sequence ID" value="EGD82110.1"/>
    <property type="molecule type" value="Genomic_DNA"/>
</dbReference>
<keyword evidence="4 13" id="KW-0596">Phosphopantetheine</keyword>
<keyword evidence="7" id="KW-0276">Fatty acid metabolism</keyword>